<keyword evidence="4 5" id="KW-0456">Lyase</keyword>
<dbReference type="PANTHER" id="PTHR12589">
    <property type="entry name" value="PYRUVOYL TETRAHYDROBIOPTERIN SYNTHASE"/>
    <property type="match status" value="1"/>
</dbReference>
<accession>A0A3B0VIJ9</accession>
<proteinExistence type="predicted"/>
<protein>
    <submittedName>
        <fullName evidence="5">6-carboxy-5,6,7,8-tetrahydropterin synthase</fullName>
        <ecNumber evidence="5">4.1.2.50</ecNumber>
    </submittedName>
</protein>
<evidence type="ECO:0000256" key="3">
    <source>
        <dbReference type="ARBA" id="ARBA00022833"/>
    </source>
</evidence>
<gene>
    <name evidence="5" type="ORF">MNBD_DELTA03-52</name>
</gene>
<dbReference type="Pfam" id="PF01242">
    <property type="entry name" value="PTPS"/>
    <property type="match status" value="1"/>
</dbReference>
<name>A0A3B0VIJ9_9ZZZZ</name>
<organism evidence="5">
    <name type="scientific">hydrothermal vent metagenome</name>
    <dbReference type="NCBI Taxonomy" id="652676"/>
    <lineage>
        <taxon>unclassified sequences</taxon>
        <taxon>metagenomes</taxon>
        <taxon>ecological metagenomes</taxon>
    </lineage>
</organism>
<dbReference type="PIRSF" id="PIRSF006113">
    <property type="entry name" value="PTP_synth"/>
    <property type="match status" value="1"/>
</dbReference>
<evidence type="ECO:0000256" key="4">
    <source>
        <dbReference type="ARBA" id="ARBA00023239"/>
    </source>
</evidence>
<dbReference type="GO" id="GO:0070497">
    <property type="term" value="F:6-carboxytetrahydropterin synthase activity"/>
    <property type="evidence" value="ECO:0007669"/>
    <property type="project" value="UniProtKB-EC"/>
</dbReference>
<evidence type="ECO:0000256" key="2">
    <source>
        <dbReference type="ARBA" id="ARBA00022723"/>
    </source>
</evidence>
<dbReference type="Gene3D" id="3.30.479.10">
    <property type="entry name" value="6-pyruvoyl tetrahydropterin synthase/QueD"/>
    <property type="match status" value="1"/>
</dbReference>
<dbReference type="EC" id="4.1.2.50" evidence="5"/>
<reference evidence="5" key="1">
    <citation type="submission" date="2018-06" db="EMBL/GenBank/DDBJ databases">
        <authorList>
            <person name="Zhirakovskaya E."/>
        </authorList>
    </citation>
    <scope>NUCLEOTIDE SEQUENCE</scope>
</reference>
<dbReference type="InterPro" id="IPR038418">
    <property type="entry name" value="6-PTP_synth/QueD_sf"/>
</dbReference>
<evidence type="ECO:0000256" key="1">
    <source>
        <dbReference type="ARBA" id="ARBA00001947"/>
    </source>
</evidence>
<dbReference type="AlphaFoldDB" id="A0A3B0VIJ9"/>
<sequence>MFDIFIKTQFSAGHHLRNYPGNCERPHGHNWNVKVTVRARELDELGMGVDFRVIKKAVAQVMDDLDHCDLNSHKAFQDKNPSSENISVYIFEQLAEVLTDKRYDLYSIQVGETAGSGVIYRGSR</sequence>
<dbReference type="GO" id="GO:0046872">
    <property type="term" value="F:metal ion binding"/>
    <property type="evidence" value="ECO:0007669"/>
    <property type="project" value="UniProtKB-KW"/>
</dbReference>
<dbReference type="InterPro" id="IPR007115">
    <property type="entry name" value="6-PTP_synth/QueD"/>
</dbReference>
<comment type="cofactor">
    <cofactor evidence="1">
        <name>Zn(2+)</name>
        <dbReference type="ChEBI" id="CHEBI:29105"/>
    </cofactor>
</comment>
<evidence type="ECO:0000313" key="5">
    <source>
        <dbReference type="EMBL" id="VAW40133.1"/>
    </source>
</evidence>
<dbReference type="EMBL" id="UOEX01000319">
    <property type="protein sequence ID" value="VAW40133.1"/>
    <property type="molecule type" value="Genomic_DNA"/>
</dbReference>
<keyword evidence="2" id="KW-0479">Metal-binding</keyword>
<dbReference type="SUPFAM" id="SSF55620">
    <property type="entry name" value="Tetrahydrobiopterin biosynthesis enzymes-like"/>
    <property type="match status" value="1"/>
</dbReference>
<keyword evidence="3" id="KW-0862">Zinc</keyword>
<dbReference type="NCBIfam" id="TIGR03367">
    <property type="entry name" value="queuosine_QueD"/>
    <property type="match status" value="1"/>
</dbReference>
<dbReference type="PANTHER" id="PTHR12589:SF7">
    <property type="entry name" value="6-PYRUVOYL TETRAHYDROBIOPTERIN SYNTHASE"/>
    <property type="match status" value="1"/>
</dbReference>